<dbReference type="Pfam" id="PF02092">
    <property type="entry name" value="tRNA_synt_2f"/>
    <property type="match status" value="1"/>
</dbReference>
<keyword evidence="8 11" id="KW-0648">Protein biosynthesis</keyword>
<dbReference type="InterPro" id="IPR006194">
    <property type="entry name" value="Gly-tRNA-synth_heterodimer"/>
</dbReference>
<feature type="domain" description="DALR anticodon binding" evidence="12">
    <location>
        <begin position="594"/>
        <end position="685"/>
    </location>
</feature>
<dbReference type="GO" id="GO:0006426">
    <property type="term" value="P:glycyl-tRNA aminoacylation"/>
    <property type="evidence" value="ECO:0007669"/>
    <property type="project" value="UniProtKB-UniRule"/>
</dbReference>
<reference evidence="13 14" key="1">
    <citation type="submission" date="2020-03" db="EMBL/GenBank/DDBJ databases">
        <title>Bradyrhizobium diversity isolated from nodules of Indigofera sp.</title>
        <authorList>
            <person name="Klepa M."/>
            <person name="Helene L."/>
            <person name="Hungria M."/>
        </authorList>
    </citation>
    <scope>NUCLEOTIDE SEQUENCE [LARGE SCALE GENOMIC DNA]</scope>
    <source>
        <strain evidence="13 14">WSM 1791</strain>
    </source>
</reference>
<dbReference type="HAMAP" id="MF_00255">
    <property type="entry name" value="Gly_tRNA_synth_beta"/>
    <property type="match status" value="1"/>
</dbReference>
<dbReference type="Pfam" id="PF05746">
    <property type="entry name" value="DALR_1"/>
    <property type="match status" value="1"/>
</dbReference>
<evidence type="ECO:0000313" key="14">
    <source>
        <dbReference type="Proteomes" id="UP000544122"/>
    </source>
</evidence>
<dbReference type="GO" id="GO:0004820">
    <property type="term" value="F:glycine-tRNA ligase activity"/>
    <property type="evidence" value="ECO:0007669"/>
    <property type="project" value="UniProtKB-UniRule"/>
</dbReference>
<evidence type="ECO:0000313" key="13">
    <source>
        <dbReference type="EMBL" id="NOJ38299.1"/>
    </source>
</evidence>
<proteinExistence type="inferred from homology"/>
<accession>A0A7Y4GMJ4</accession>
<dbReference type="EMBL" id="JAAVLX010000001">
    <property type="protein sequence ID" value="NOJ38299.1"/>
    <property type="molecule type" value="Genomic_DNA"/>
</dbReference>
<comment type="subunit">
    <text evidence="3 11">Tetramer of two alpha and two beta subunits.</text>
</comment>
<protein>
    <recommendedName>
        <fullName evidence="11">Glycine--tRNA ligase beta subunit</fullName>
        <ecNumber evidence="11">6.1.1.14</ecNumber>
    </recommendedName>
    <alternativeName>
        <fullName evidence="11">Glycyl-tRNA synthetase beta subunit</fullName>
        <shortName evidence="11">GlyRS</shortName>
    </alternativeName>
</protein>
<dbReference type="SUPFAM" id="SSF109604">
    <property type="entry name" value="HD-domain/PDEase-like"/>
    <property type="match status" value="1"/>
</dbReference>
<evidence type="ECO:0000256" key="11">
    <source>
        <dbReference type="HAMAP-Rule" id="MF_00255"/>
    </source>
</evidence>
<sequence>MPDLLLELFSEEIPARMQAKAADDLRRMVTDRLVAEGLVYEGAKAFATPRRLALTVHGIPARQSDLKEERRGPRVGGPDAAVQGFLKATGLARIEDAKIQTDPKKGDFYIALIEKPGRATIDVLAEILPVIIRTFPWPKSMRWGGRSAKSGSLSWVRPLHSIIATFGLETEEPDVVKFAVDGIEAGQTTVGHRFMAPAAISVRRFEDYEAKLKAAKVVLDPQARKDTILADAKQLAFVQGFELVEDQVLLDEVAGLVEWPVALMGSFDEEFLSIPDEVIRATIRNNQKCFVVRDPKTGKLANKFILTANIEAADGGKTIVAGNQRVIRARLSDAKFFYETDLKTKLEDRLKKFDQIVFHEKLGTQAARIKRIERLAAEIAPLIGADVAKAKRAAHLAKADLLTEVVGEFPELQGLMGKYYAQAQGEDASVAAASEEHYKPQGPTDRVPIDPVSVAVALADKIDTLVGFWAIDEKPTGSKDPYALRRAALGVIRLIVDSTLRLSILNVATSAMVGLPEKGDAQKLPADLLSFFADRLKVQLRDQGARHDLVDAVFSLGGQDDLLLVVRRVEALGKFLDTDDGKNLLAGTKRASNILSIEEKKDKRTFDGAPDAGLYTLPEEKALAKAIDQVKSEAGAAVQKEDFAAAMSAMAKLRPAVDAFFDKVKVNDDEPKVRENRLKLLNEIRAATRAVADYSKIEG</sequence>
<organism evidence="13 14">
    <name type="scientific">Bradyrhizobium australiense</name>
    <dbReference type="NCBI Taxonomy" id="2721161"/>
    <lineage>
        <taxon>Bacteria</taxon>
        <taxon>Pseudomonadati</taxon>
        <taxon>Pseudomonadota</taxon>
        <taxon>Alphaproteobacteria</taxon>
        <taxon>Hyphomicrobiales</taxon>
        <taxon>Nitrobacteraceae</taxon>
        <taxon>Bradyrhizobium</taxon>
    </lineage>
</organism>
<evidence type="ECO:0000256" key="3">
    <source>
        <dbReference type="ARBA" id="ARBA00011209"/>
    </source>
</evidence>
<dbReference type="InterPro" id="IPR008909">
    <property type="entry name" value="DALR_anticod-bd"/>
</dbReference>
<evidence type="ECO:0000259" key="12">
    <source>
        <dbReference type="Pfam" id="PF05746"/>
    </source>
</evidence>
<comment type="caution">
    <text evidence="13">The sequence shown here is derived from an EMBL/GenBank/DDBJ whole genome shotgun (WGS) entry which is preliminary data.</text>
</comment>
<dbReference type="PROSITE" id="PS50861">
    <property type="entry name" value="AA_TRNA_LIGASE_II_GLYAB"/>
    <property type="match status" value="1"/>
</dbReference>
<keyword evidence="4 11" id="KW-0963">Cytoplasm</keyword>
<dbReference type="Proteomes" id="UP000544122">
    <property type="component" value="Unassembled WGS sequence"/>
</dbReference>
<gene>
    <name evidence="11" type="primary">glyS</name>
    <name evidence="13" type="ORF">HCN58_01465</name>
</gene>
<keyword evidence="14" id="KW-1185">Reference proteome</keyword>
<comment type="similarity">
    <text evidence="2 11">Belongs to the class-II aminoacyl-tRNA synthetase family.</text>
</comment>
<evidence type="ECO:0000256" key="9">
    <source>
        <dbReference type="ARBA" id="ARBA00023146"/>
    </source>
</evidence>
<evidence type="ECO:0000256" key="4">
    <source>
        <dbReference type="ARBA" id="ARBA00022490"/>
    </source>
</evidence>
<evidence type="ECO:0000256" key="2">
    <source>
        <dbReference type="ARBA" id="ARBA00008226"/>
    </source>
</evidence>
<dbReference type="EC" id="6.1.1.14" evidence="11"/>
<dbReference type="RefSeq" id="WP_171577598.1">
    <property type="nucleotide sequence ID" value="NZ_JAAVLX010000001.1"/>
</dbReference>
<dbReference type="GO" id="GO:0005829">
    <property type="term" value="C:cytosol"/>
    <property type="evidence" value="ECO:0007669"/>
    <property type="project" value="TreeGrafter"/>
</dbReference>
<dbReference type="NCBIfam" id="TIGR00211">
    <property type="entry name" value="glyS"/>
    <property type="match status" value="1"/>
</dbReference>
<keyword evidence="6 11" id="KW-0547">Nucleotide-binding</keyword>
<dbReference type="GO" id="GO:0006420">
    <property type="term" value="P:arginyl-tRNA aminoacylation"/>
    <property type="evidence" value="ECO:0007669"/>
    <property type="project" value="InterPro"/>
</dbReference>
<keyword evidence="5 11" id="KW-0436">Ligase</keyword>
<evidence type="ECO:0000256" key="6">
    <source>
        <dbReference type="ARBA" id="ARBA00022741"/>
    </source>
</evidence>
<dbReference type="GO" id="GO:0004814">
    <property type="term" value="F:arginine-tRNA ligase activity"/>
    <property type="evidence" value="ECO:0007669"/>
    <property type="project" value="InterPro"/>
</dbReference>
<dbReference type="GO" id="GO:0005524">
    <property type="term" value="F:ATP binding"/>
    <property type="evidence" value="ECO:0007669"/>
    <property type="project" value="UniProtKB-UniRule"/>
</dbReference>
<dbReference type="PRINTS" id="PR01045">
    <property type="entry name" value="TRNASYNTHGB"/>
</dbReference>
<evidence type="ECO:0000256" key="10">
    <source>
        <dbReference type="ARBA" id="ARBA00047937"/>
    </source>
</evidence>
<evidence type="ECO:0000256" key="7">
    <source>
        <dbReference type="ARBA" id="ARBA00022840"/>
    </source>
</evidence>
<keyword evidence="9 11" id="KW-0030">Aminoacyl-tRNA synthetase</keyword>
<name>A0A7Y4GMJ4_9BRAD</name>
<keyword evidence="7 11" id="KW-0067">ATP-binding</keyword>
<dbReference type="PANTHER" id="PTHR30075">
    <property type="entry name" value="GLYCYL-TRNA SYNTHETASE"/>
    <property type="match status" value="1"/>
</dbReference>
<dbReference type="InterPro" id="IPR015944">
    <property type="entry name" value="Gly-tRNA-synth_bsu"/>
</dbReference>
<dbReference type="PANTHER" id="PTHR30075:SF2">
    <property type="entry name" value="GLYCINE--TRNA LIGASE, CHLOROPLASTIC_MITOCHONDRIAL 2"/>
    <property type="match status" value="1"/>
</dbReference>
<evidence type="ECO:0000256" key="5">
    <source>
        <dbReference type="ARBA" id="ARBA00022598"/>
    </source>
</evidence>
<evidence type="ECO:0000256" key="8">
    <source>
        <dbReference type="ARBA" id="ARBA00022917"/>
    </source>
</evidence>
<dbReference type="AlphaFoldDB" id="A0A7Y4GMJ4"/>
<comment type="subcellular location">
    <subcellularLocation>
        <location evidence="1 11">Cytoplasm</location>
    </subcellularLocation>
</comment>
<comment type="catalytic activity">
    <reaction evidence="10 11">
        <text>tRNA(Gly) + glycine + ATP = glycyl-tRNA(Gly) + AMP + diphosphate</text>
        <dbReference type="Rhea" id="RHEA:16013"/>
        <dbReference type="Rhea" id="RHEA-COMP:9664"/>
        <dbReference type="Rhea" id="RHEA-COMP:9683"/>
        <dbReference type="ChEBI" id="CHEBI:30616"/>
        <dbReference type="ChEBI" id="CHEBI:33019"/>
        <dbReference type="ChEBI" id="CHEBI:57305"/>
        <dbReference type="ChEBI" id="CHEBI:78442"/>
        <dbReference type="ChEBI" id="CHEBI:78522"/>
        <dbReference type="ChEBI" id="CHEBI:456215"/>
        <dbReference type="EC" id="6.1.1.14"/>
    </reaction>
</comment>
<evidence type="ECO:0000256" key="1">
    <source>
        <dbReference type="ARBA" id="ARBA00004496"/>
    </source>
</evidence>